<keyword evidence="4 6" id="KW-1133">Transmembrane helix</keyword>
<dbReference type="EMBL" id="SLXF01000002">
    <property type="protein sequence ID" value="TCP08684.1"/>
    <property type="molecule type" value="Genomic_DNA"/>
</dbReference>
<gene>
    <name evidence="7" type="ORF">EV676_102192</name>
</gene>
<protein>
    <recommendedName>
        <fullName evidence="6">GDT1 family protein</fullName>
    </recommendedName>
</protein>
<reference evidence="7 8" key="1">
    <citation type="submission" date="2019-03" db="EMBL/GenBank/DDBJ databases">
        <title>Genomic Encyclopedia of Type Strains, Phase IV (KMG-IV): sequencing the most valuable type-strain genomes for metagenomic binning, comparative biology and taxonomic classification.</title>
        <authorList>
            <person name="Goeker M."/>
        </authorList>
    </citation>
    <scope>NUCLEOTIDE SEQUENCE [LARGE SCALE GENOMIC DNA]</scope>
    <source>
        <strain evidence="7 8">DSM 15264</strain>
    </source>
</reference>
<dbReference type="AlphaFoldDB" id="A0AA46DFI8"/>
<evidence type="ECO:0000313" key="8">
    <source>
        <dbReference type="Proteomes" id="UP000294772"/>
    </source>
</evidence>
<comment type="similarity">
    <text evidence="2 6">Belongs to the GDT1 family.</text>
</comment>
<comment type="caution">
    <text evidence="7">The sequence shown here is derived from an EMBL/GenBank/DDBJ whole genome shotgun (WGS) entry which is preliminary data.</text>
</comment>
<dbReference type="PANTHER" id="PTHR12608:SF1">
    <property type="entry name" value="TRANSMEMBRANE PROTEIN 165"/>
    <property type="match status" value="1"/>
</dbReference>
<organism evidence="7 8">
    <name type="scientific">Caldimonas thermodepolymerans</name>
    <dbReference type="NCBI Taxonomy" id="215580"/>
    <lineage>
        <taxon>Bacteria</taxon>
        <taxon>Pseudomonadati</taxon>
        <taxon>Pseudomonadota</taxon>
        <taxon>Betaproteobacteria</taxon>
        <taxon>Burkholderiales</taxon>
        <taxon>Sphaerotilaceae</taxon>
        <taxon>Caldimonas</taxon>
    </lineage>
</organism>
<name>A0AA46DFI8_9BURK</name>
<evidence type="ECO:0000256" key="4">
    <source>
        <dbReference type="ARBA" id="ARBA00022989"/>
    </source>
</evidence>
<comment type="subcellular location">
    <subcellularLocation>
        <location evidence="1 6">Membrane</location>
        <topology evidence="1 6">Multi-pass membrane protein</topology>
    </subcellularLocation>
</comment>
<feature type="transmembrane region" description="Helical" evidence="6">
    <location>
        <begin position="134"/>
        <end position="155"/>
    </location>
</feature>
<keyword evidence="3 6" id="KW-0812">Transmembrane</keyword>
<sequence>MLSALLVSTGVVAASEIGDKTQLLALLLAARYRRPLPIVAGILVATLLNHAAASAVGALIQSMVSPSILRWTLGLSFIAVAIWTLVPDKVDEEDTQVRGHWGVFGITLIAFFLAEMGDKTQIATVMLAAKYDSVFMVTAGTTLGMMLVNVPAVYLGDKAMHFVPLHWVRWIAAAIFLTLGVLVLAGVGSGG</sequence>
<dbReference type="Pfam" id="PF01169">
    <property type="entry name" value="GDT1"/>
    <property type="match status" value="2"/>
</dbReference>
<dbReference type="PANTHER" id="PTHR12608">
    <property type="entry name" value="TRANSMEMBRANE PROTEIN HTP-1 RELATED"/>
    <property type="match status" value="1"/>
</dbReference>
<evidence type="ECO:0000256" key="5">
    <source>
        <dbReference type="ARBA" id="ARBA00023136"/>
    </source>
</evidence>
<feature type="transmembrane region" description="Helical" evidence="6">
    <location>
        <begin position="167"/>
        <end position="187"/>
    </location>
</feature>
<proteinExistence type="inferred from homology"/>
<dbReference type="GO" id="GO:0016020">
    <property type="term" value="C:membrane"/>
    <property type="evidence" value="ECO:0007669"/>
    <property type="project" value="UniProtKB-SubCell"/>
</dbReference>
<keyword evidence="5 6" id="KW-0472">Membrane</keyword>
<feature type="transmembrane region" description="Helical" evidence="6">
    <location>
        <begin position="38"/>
        <end position="60"/>
    </location>
</feature>
<evidence type="ECO:0000313" key="7">
    <source>
        <dbReference type="EMBL" id="TCP08684.1"/>
    </source>
</evidence>
<feature type="transmembrane region" description="Helical" evidence="6">
    <location>
        <begin position="98"/>
        <end position="114"/>
    </location>
</feature>
<evidence type="ECO:0000256" key="3">
    <source>
        <dbReference type="ARBA" id="ARBA00022692"/>
    </source>
</evidence>
<evidence type="ECO:0000256" key="1">
    <source>
        <dbReference type="ARBA" id="ARBA00004141"/>
    </source>
</evidence>
<accession>A0AA46DFI8</accession>
<dbReference type="GO" id="GO:0046873">
    <property type="term" value="F:metal ion transmembrane transporter activity"/>
    <property type="evidence" value="ECO:0007669"/>
    <property type="project" value="InterPro"/>
</dbReference>
<feature type="transmembrane region" description="Helical" evidence="6">
    <location>
        <begin position="67"/>
        <end position="86"/>
    </location>
</feature>
<evidence type="ECO:0000256" key="2">
    <source>
        <dbReference type="ARBA" id="ARBA00009190"/>
    </source>
</evidence>
<dbReference type="InterPro" id="IPR001727">
    <property type="entry name" value="GDT1-like"/>
</dbReference>
<dbReference type="RefSeq" id="WP_132763654.1">
    <property type="nucleotide sequence ID" value="NZ_CALFFA010000024.1"/>
</dbReference>
<dbReference type="Proteomes" id="UP000294772">
    <property type="component" value="Unassembled WGS sequence"/>
</dbReference>
<evidence type="ECO:0000256" key="6">
    <source>
        <dbReference type="RuleBase" id="RU365102"/>
    </source>
</evidence>